<feature type="region of interest" description="Disordered" evidence="1">
    <location>
        <begin position="52"/>
        <end position="113"/>
    </location>
</feature>
<dbReference type="EMBL" id="CAXDID020000208">
    <property type="protein sequence ID" value="CAL6056085.1"/>
    <property type="molecule type" value="Genomic_DNA"/>
</dbReference>
<protein>
    <submittedName>
        <fullName evidence="3">Hypothetical_protein</fullName>
    </submittedName>
</protein>
<evidence type="ECO:0000313" key="4">
    <source>
        <dbReference type="Proteomes" id="UP001642409"/>
    </source>
</evidence>
<reference evidence="2" key="1">
    <citation type="submission" date="2023-06" db="EMBL/GenBank/DDBJ databases">
        <authorList>
            <person name="Kurt Z."/>
        </authorList>
    </citation>
    <scope>NUCLEOTIDE SEQUENCE</scope>
</reference>
<keyword evidence="4" id="KW-1185">Reference proteome</keyword>
<evidence type="ECO:0000256" key="1">
    <source>
        <dbReference type="SAM" id="MobiDB-lite"/>
    </source>
</evidence>
<reference evidence="3 4" key="2">
    <citation type="submission" date="2024-07" db="EMBL/GenBank/DDBJ databases">
        <authorList>
            <person name="Akdeniz Z."/>
        </authorList>
    </citation>
    <scope>NUCLEOTIDE SEQUENCE [LARGE SCALE GENOMIC DNA]</scope>
</reference>
<comment type="caution">
    <text evidence="2">The sequence shown here is derived from an EMBL/GenBank/DDBJ whole genome shotgun (WGS) entry which is preliminary data.</text>
</comment>
<sequence>MTDKLKLEQTENLKEDDFKLKQLGNQFKTNVIFQSQKLTGRTREHEGLALVRIQNRTKDHQKLRSSAKSPQKETQKKKEDKQPVSENPVKSQPKDGLNTLTIADANRKPSQSV</sequence>
<gene>
    <name evidence="2" type="ORF">HINF_LOCUS43534</name>
    <name evidence="3" type="ORF">HINF_LOCUS46857</name>
</gene>
<organism evidence="2">
    <name type="scientific">Hexamita inflata</name>
    <dbReference type="NCBI Taxonomy" id="28002"/>
    <lineage>
        <taxon>Eukaryota</taxon>
        <taxon>Metamonada</taxon>
        <taxon>Diplomonadida</taxon>
        <taxon>Hexamitidae</taxon>
        <taxon>Hexamitinae</taxon>
        <taxon>Hexamita</taxon>
    </lineage>
</organism>
<proteinExistence type="predicted"/>
<accession>A0AA86QB43</accession>
<name>A0AA86QB43_9EUKA</name>
<dbReference type="Proteomes" id="UP001642409">
    <property type="component" value="Unassembled WGS sequence"/>
</dbReference>
<dbReference type="EMBL" id="CATOUU010000868">
    <property type="protein sequence ID" value="CAI9955889.1"/>
    <property type="molecule type" value="Genomic_DNA"/>
</dbReference>
<evidence type="ECO:0000313" key="2">
    <source>
        <dbReference type="EMBL" id="CAI9955889.1"/>
    </source>
</evidence>
<feature type="compositionally biased region" description="Basic and acidic residues" evidence="1">
    <location>
        <begin position="70"/>
        <end position="83"/>
    </location>
</feature>
<evidence type="ECO:0000313" key="3">
    <source>
        <dbReference type="EMBL" id="CAL6056085.1"/>
    </source>
</evidence>
<dbReference type="AlphaFoldDB" id="A0AA86QB43"/>